<dbReference type="GO" id="GO:0006879">
    <property type="term" value="P:intracellular iron ion homeostasis"/>
    <property type="evidence" value="ECO:0007669"/>
    <property type="project" value="TreeGrafter"/>
</dbReference>
<gene>
    <name evidence="14" type="ORF">FB45DRAFT_923163</name>
</gene>
<evidence type="ECO:0000256" key="10">
    <source>
        <dbReference type="ARBA" id="ARBA00023180"/>
    </source>
</evidence>
<dbReference type="PANTHER" id="PTHR32361:SF9">
    <property type="entry name" value="FERRIC REDUCTASE TRANSMEMBRANE COMPONENT 3-RELATED"/>
    <property type="match status" value="1"/>
</dbReference>
<dbReference type="EMBL" id="JARKIF010000012">
    <property type="protein sequence ID" value="KAJ7626199.1"/>
    <property type="molecule type" value="Genomic_DNA"/>
</dbReference>
<dbReference type="SFLD" id="SFLDS00052">
    <property type="entry name" value="Ferric_Reductase_Domain"/>
    <property type="match status" value="1"/>
</dbReference>
<keyword evidence="6 12" id="KW-1133">Transmembrane helix</keyword>
<comment type="caution">
    <text evidence="14">The sequence shown here is derived from an EMBL/GenBank/DDBJ whole genome shotgun (WGS) entry which is preliminary data.</text>
</comment>
<dbReference type="Gene3D" id="3.40.50.80">
    <property type="entry name" value="Nucleotide-binding domain of ferredoxin-NADP reductase (FNR) module"/>
    <property type="match status" value="1"/>
</dbReference>
<dbReference type="InterPro" id="IPR013121">
    <property type="entry name" value="Fe_red_NAD-bd_6"/>
</dbReference>
<dbReference type="PANTHER" id="PTHR32361">
    <property type="entry name" value="FERRIC/CUPRIC REDUCTASE TRANSMEMBRANE COMPONENT"/>
    <property type="match status" value="1"/>
</dbReference>
<accession>A0AAD7BPB5</accession>
<evidence type="ECO:0000256" key="9">
    <source>
        <dbReference type="ARBA" id="ARBA00023136"/>
    </source>
</evidence>
<dbReference type="GO" id="GO:0005886">
    <property type="term" value="C:plasma membrane"/>
    <property type="evidence" value="ECO:0007669"/>
    <property type="project" value="TreeGrafter"/>
</dbReference>
<evidence type="ECO:0000256" key="8">
    <source>
        <dbReference type="ARBA" id="ARBA00023065"/>
    </source>
</evidence>
<dbReference type="InterPro" id="IPR051410">
    <property type="entry name" value="Ferric/Cupric_Reductase"/>
</dbReference>
<keyword evidence="7" id="KW-0560">Oxidoreductase</keyword>
<feature type="transmembrane region" description="Helical" evidence="12">
    <location>
        <begin position="25"/>
        <end position="48"/>
    </location>
</feature>
<feature type="region of interest" description="Disordered" evidence="11">
    <location>
        <begin position="491"/>
        <end position="531"/>
    </location>
</feature>
<keyword evidence="15" id="KW-1185">Reference proteome</keyword>
<comment type="similarity">
    <text evidence="2">Belongs to the ferric reductase (FRE) family.</text>
</comment>
<feature type="transmembrane region" description="Helical" evidence="12">
    <location>
        <begin position="235"/>
        <end position="256"/>
    </location>
</feature>
<evidence type="ECO:0000256" key="7">
    <source>
        <dbReference type="ARBA" id="ARBA00023002"/>
    </source>
</evidence>
<feature type="transmembrane region" description="Helical" evidence="12">
    <location>
        <begin position="96"/>
        <end position="119"/>
    </location>
</feature>
<dbReference type="PROSITE" id="PS51384">
    <property type="entry name" value="FAD_FR"/>
    <property type="match status" value="1"/>
</dbReference>
<dbReference type="InterPro" id="IPR017927">
    <property type="entry name" value="FAD-bd_FR_type"/>
</dbReference>
<dbReference type="Pfam" id="PF08022">
    <property type="entry name" value="FAD_binding_8"/>
    <property type="match status" value="1"/>
</dbReference>
<evidence type="ECO:0000256" key="11">
    <source>
        <dbReference type="SAM" id="MobiDB-lite"/>
    </source>
</evidence>
<evidence type="ECO:0000256" key="5">
    <source>
        <dbReference type="ARBA" id="ARBA00022982"/>
    </source>
</evidence>
<organism evidence="14 15">
    <name type="scientific">Roridomyces roridus</name>
    <dbReference type="NCBI Taxonomy" id="1738132"/>
    <lineage>
        <taxon>Eukaryota</taxon>
        <taxon>Fungi</taxon>
        <taxon>Dikarya</taxon>
        <taxon>Basidiomycota</taxon>
        <taxon>Agaricomycotina</taxon>
        <taxon>Agaricomycetes</taxon>
        <taxon>Agaricomycetidae</taxon>
        <taxon>Agaricales</taxon>
        <taxon>Marasmiineae</taxon>
        <taxon>Mycenaceae</taxon>
        <taxon>Roridomyces</taxon>
    </lineage>
</organism>
<sequence length="604" mass="67009">MAKAQSVDPDRIPRILLAALYPKQVWYFLAACMALVSLCHVISVLYAYHTRQHVSKPTTEDGPLRHRLSWRRLPLAAVNLYRIIAFRWSLTLPGNYTFNVADFMLTTTYITIIFTWSFINSTNTLGQKYDPKYWANRCAHIAGVQLPLMTALGMKNNFISFLTGVSFDKLEYLHRLSARVIMVLFWAHAFGRVALEISPLDAVTPWFRIGVAGASALTILCLLSIRPLRTRNYEFFLALHLLLGVLALAGAYVHAGEFGYEVYIWPALFLWGVDRVFRLLRGLLVNAQFWAATGEGKKKKTMWSTASVCVLSNDNFLRILVDAPPYFLWRPGQSAYLTLAGAQSIAEAHPFTIAYSTREEKDEGRERLAFILRVRTGFTRRLLKSVLSSSPEGNSKEFKAFLDGPYGSPPVVRGYERVVFICGGSGVSFGLPLLLDLLQANDNPRLRRILFVWAIRDRDQIEWMKEPLTRSLTSSSKLDVEIRLHLTSAPEDTQVAVGDDEGGTGTESPASSEEKQASSKEQPLPGVPTAHLLRGRPDIKAILDTEVDGLRGGAVSVNVCGTPQLGTSVRRALASPARFMDVMRGGPSVVLHVEGFGGTGVGSV</sequence>
<dbReference type="Proteomes" id="UP001221142">
    <property type="component" value="Unassembled WGS sequence"/>
</dbReference>
<keyword evidence="3" id="KW-0813">Transport</keyword>
<evidence type="ECO:0000313" key="14">
    <source>
        <dbReference type="EMBL" id="KAJ7626199.1"/>
    </source>
</evidence>
<protein>
    <submittedName>
        <fullName evidence="14">Iron reductase</fullName>
    </submittedName>
</protein>
<evidence type="ECO:0000256" key="1">
    <source>
        <dbReference type="ARBA" id="ARBA00004141"/>
    </source>
</evidence>
<feature type="transmembrane region" description="Helical" evidence="12">
    <location>
        <begin position="176"/>
        <end position="194"/>
    </location>
</feature>
<dbReference type="SUPFAM" id="SSF52343">
    <property type="entry name" value="Ferredoxin reductase-like, C-terminal NADP-linked domain"/>
    <property type="match status" value="1"/>
</dbReference>
<proteinExistence type="inferred from homology"/>
<evidence type="ECO:0000256" key="3">
    <source>
        <dbReference type="ARBA" id="ARBA00022448"/>
    </source>
</evidence>
<evidence type="ECO:0000313" key="15">
    <source>
        <dbReference type="Proteomes" id="UP001221142"/>
    </source>
</evidence>
<evidence type="ECO:0000256" key="6">
    <source>
        <dbReference type="ARBA" id="ARBA00022989"/>
    </source>
</evidence>
<dbReference type="Pfam" id="PF08030">
    <property type="entry name" value="NAD_binding_6"/>
    <property type="match status" value="1"/>
</dbReference>
<dbReference type="GO" id="GO:0015677">
    <property type="term" value="P:copper ion import"/>
    <property type="evidence" value="ECO:0007669"/>
    <property type="project" value="TreeGrafter"/>
</dbReference>
<evidence type="ECO:0000259" key="13">
    <source>
        <dbReference type="PROSITE" id="PS51384"/>
    </source>
</evidence>
<comment type="subcellular location">
    <subcellularLocation>
        <location evidence="1">Membrane</location>
        <topology evidence="1">Multi-pass membrane protein</topology>
    </subcellularLocation>
</comment>
<dbReference type="CDD" id="cd06186">
    <property type="entry name" value="NOX_Duox_like_FAD_NADP"/>
    <property type="match status" value="1"/>
</dbReference>
<dbReference type="InterPro" id="IPR013112">
    <property type="entry name" value="FAD-bd_8"/>
</dbReference>
<feature type="transmembrane region" description="Helical" evidence="12">
    <location>
        <begin position="206"/>
        <end position="223"/>
    </location>
</feature>
<dbReference type="GO" id="GO:0000293">
    <property type="term" value="F:ferric-chelate reductase activity"/>
    <property type="evidence" value="ECO:0007669"/>
    <property type="project" value="UniProtKB-ARBA"/>
</dbReference>
<feature type="domain" description="FAD-binding FR-type" evidence="13">
    <location>
        <begin position="298"/>
        <end position="412"/>
    </location>
</feature>
<evidence type="ECO:0000256" key="12">
    <source>
        <dbReference type="SAM" id="Phobius"/>
    </source>
</evidence>
<feature type="transmembrane region" description="Helical" evidence="12">
    <location>
        <begin position="73"/>
        <end position="90"/>
    </location>
</feature>
<dbReference type="InterPro" id="IPR013130">
    <property type="entry name" value="Fe3_Rdtase_TM_dom"/>
</dbReference>
<dbReference type="AlphaFoldDB" id="A0AAD7BPB5"/>
<dbReference type="Pfam" id="PF01794">
    <property type="entry name" value="Ferric_reduct"/>
    <property type="match status" value="1"/>
</dbReference>
<keyword evidence="8" id="KW-0406">Ion transport</keyword>
<dbReference type="InterPro" id="IPR039261">
    <property type="entry name" value="FNR_nucleotide-bd"/>
</dbReference>
<keyword evidence="10" id="KW-0325">Glycoprotein</keyword>
<name>A0AAD7BPB5_9AGAR</name>
<keyword evidence="9 12" id="KW-0472">Membrane</keyword>
<dbReference type="GO" id="GO:0006826">
    <property type="term" value="P:iron ion transport"/>
    <property type="evidence" value="ECO:0007669"/>
    <property type="project" value="TreeGrafter"/>
</dbReference>
<evidence type="ECO:0000256" key="4">
    <source>
        <dbReference type="ARBA" id="ARBA00022692"/>
    </source>
</evidence>
<reference evidence="14" key="1">
    <citation type="submission" date="2023-03" db="EMBL/GenBank/DDBJ databases">
        <title>Massive genome expansion in bonnet fungi (Mycena s.s.) driven by repeated elements and novel gene families across ecological guilds.</title>
        <authorList>
            <consortium name="Lawrence Berkeley National Laboratory"/>
            <person name="Harder C.B."/>
            <person name="Miyauchi S."/>
            <person name="Viragh M."/>
            <person name="Kuo A."/>
            <person name="Thoen E."/>
            <person name="Andreopoulos B."/>
            <person name="Lu D."/>
            <person name="Skrede I."/>
            <person name="Drula E."/>
            <person name="Henrissat B."/>
            <person name="Morin E."/>
            <person name="Kohler A."/>
            <person name="Barry K."/>
            <person name="LaButti K."/>
            <person name="Morin E."/>
            <person name="Salamov A."/>
            <person name="Lipzen A."/>
            <person name="Mereny Z."/>
            <person name="Hegedus B."/>
            <person name="Baldrian P."/>
            <person name="Stursova M."/>
            <person name="Weitz H."/>
            <person name="Taylor A."/>
            <person name="Grigoriev I.V."/>
            <person name="Nagy L.G."/>
            <person name="Martin F."/>
            <person name="Kauserud H."/>
        </authorList>
    </citation>
    <scope>NUCLEOTIDE SEQUENCE</scope>
    <source>
        <strain evidence="14">9284</strain>
    </source>
</reference>
<dbReference type="SFLD" id="SFLDG01168">
    <property type="entry name" value="Ferric_reductase_subgroup_(FRE"/>
    <property type="match status" value="1"/>
</dbReference>
<keyword evidence="5" id="KW-0249">Electron transport</keyword>
<evidence type="ECO:0000256" key="2">
    <source>
        <dbReference type="ARBA" id="ARBA00006278"/>
    </source>
</evidence>
<keyword evidence="4 12" id="KW-0812">Transmembrane</keyword>